<reference evidence="5" key="2">
    <citation type="journal article" date="2009" name="Fungal Genet. Biol.">
        <title>The 2008 update of the Aspergillus nidulans genome annotation: a community effort.</title>
        <authorList>
            <person name="Wortman J.R."/>
            <person name="Gilsenan J.M."/>
            <person name="Joardar V."/>
            <person name="Deegan J."/>
            <person name="Clutterbuck J."/>
            <person name="Andersen M.R."/>
            <person name="Archer D."/>
            <person name="Bencina M."/>
            <person name="Braus G."/>
            <person name="Coutinho P."/>
            <person name="von Dohren H."/>
            <person name="Doonan J."/>
            <person name="Driessen A.J."/>
            <person name="Durek P."/>
            <person name="Espeso E."/>
            <person name="Fekete E."/>
            <person name="Flipphi M."/>
            <person name="Estrada C.G."/>
            <person name="Geysens S."/>
            <person name="Goldman G."/>
            <person name="de Groot P.W."/>
            <person name="Hansen K."/>
            <person name="Harris S.D."/>
            <person name="Heinekamp T."/>
            <person name="Helmstaedt K."/>
            <person name="Henrissat B."/>
            <person name="Hofmann G."/>
            <person name="Homan T."/>
            <person name="Horio T."/>
            <person name="Horiuchi H."/>
            <person name="James S."/>
            <person name="Jones M."/>
            <person name="Karaffa L."/>
            <person name="Karanyi Z."/>
            <person name="Kato M."/>
            <person name="Keller N."/>
            <person name="Kelly D.E."/>
            <person name="Kiel J.A."/>
            <person name="Kim J.M."/>
            <person name="van der Klei I.J."/>
            <person name="Klis F.M."/>
            <person name="Kovalchuk A."/>
            <person name="Krasevec N."/>
            <person name="Kubicek C.P."/>
            <person name="Liu B."/>
            <person name="Maccabe A."/>
            <person name="Meyer V."/>
            <person name="Mirabito P."/>
            <person name="Miskei M."/>
            <person name="Mos M."/>
            <person name="Mullins J."/>
            <person name="Nelson D.R."/>
            <person name="Nielsen J."/>
            <person name="Oakley B.R."/>
            <person name="Osmani S.A."/>
            <person name="Pakula T."/>
            <person name="Paszewski A."/>
            <person name="Paulsen I."/>
            <person name="Pilsyk S."/>
            <person name="Pocsi I."/>
            <person name="Punt P.J."/>
            <person name="Ram A.F."/>
            <person name="Ren Q."/>
            <person name="Robellet X."/>
            <person name="Robson G."/>
            <person name="Seiboth B."/>
            <person name="van Solingen P."/>
            <person name="Specht T."/>
            <person name="Sun J."/>
            <person name="Taheri-Talesh N."/>
            <person name="Takeshita N."/>
            <person name="Ussery D."/>
            <person name="vanKuyk P.A."/>
            <person name="Visser H."/>
            <person name="van de Vondervoort P.J."/>
            <person name="de Vries R.P."/>
            <person name="Walton J."/>
            <person name="Xiang X."/>
            <person name="Xiong Y."/>
            <person name="Zeng A.P."/>
            <person name="Brandt B.W."/>
            <person name="Cornell M.J."/>
            <person name="van den Hondel C.A."/>
            <person name="Visser J."/>
            <person name="Oliver S.G."/>
            <person name="Turner G."/>
        </authorList>
    </citation>
    <scope>GENOME REANNOTATION</scope>
    <source>
        <strain evidence="5">FGSC A4 / ATCC 38163 / CBS 112.46 / NRRL 194 / M139</strain>
    </source>
</reference>
<proteinExistence type="predicted"/>
<keyword evidence="3" id="KW-0560">Oxidoreductase</keyword>
<gene>
    <name evidence="4" type="ORF">ANIA_11089</name>
</gene>
<keyword evidence="2" id="KW-0274">FAD</keyword>
<dbReference type="GO" id="GO:0050660">
    <property type="term" value="F:flavin adenine dinucleotide binding"/>
    <property type="evidence" value="ECO:0000318"/>
    <property type="project" value="GO_Central"/>
</dbReference>
<dbReference type="eggNOG" id="KOG1399">
    <property type="taxonomic scope" value="Eukaryota"/>
</dbReference>
<organism evidence="4 5">
    <name type="scientific">Emericella nidulans (strain FGSC A4 / ATCC 38163 / CBS 112.46 / NRRL 194 / M139)</name>
    <name type="common">Aspergillus nidulans</name>
    <dbReference type="NCBI Taxonomy" id="227321"/>
    <lineage>
        <taxon>Eukaryota</taxon>
        <taxon>Fungi</taxon>
        <taxon>Dikarya</taxon>
        <taxon>Ascomycota</taxon>
        <taxon>Pezizomycotina</taxon>
        <taxon>Eurotiomycetes</taxon>
        <taxon>Eurotiomycetidae</taxon>
        <taxon>Eurotiales</taxon>
        <taxon>Aspergillaceae</taxon>
        <taxon>Aspergillus</taxon>
        <taxon>Aspergillus subgen. Nidulantes</taxon>
    </lineage>
</organism>
<dbReference type="InterPro" id="IPR036188">
    <property type="entry name" value="FAD/NAD-bd_sf"/>
</dbReference>
<evidence type="ECO:0000256" key="1">
    <source>
        <dbReference type="ARBA" id="ARBA00022630"/>
    </source>
</evidence>
<dbReference type="PRINTS" id="PR00411">
    <property type="entry name" value="PNDRDTASEI"/>
</dbReference>
<evidence type="ECO:0000256" key="2">
    <source>
        <dbReference type="ARBA" id="ARBA00022827"/>
    </source>
</evidence>
<dbReference type="InParanoid" id="C8VAJ2"/>
<name>C8VAJ2_EMENI</name>
<keyword evidence="4" id="KW-0503">Monooxygenase</keyword>
<reference evidence="5" key="1">
    <citation type="journal article" date="2005" name="Nature">
        <title>Sequencing of Aspergillus nidulans and comparative analysis with A. fumigatus and A. oryzae.</title>
        <authorList>
            <person name="Galagan J.E."/>
            <person name="Calvo S.E."/>
            <person name="Cuomo C."/>
            <person name="Ma L.J."/>
            <person name="Wortman J.R."/>
            <person name="Batzoglou S."/>
            <person name="Lee S.I."/>
            <person name="Basturkmen M."/>
            <person name="Spevak C.C."/>
            <person name="Clutterbuck J."/>
            <person name="Kapitonov V."/>
            <person name="Jurka J."/>
            <person name="Scazzocchio C."/>
            <person name="Farman M."/>
            <person name="Butler J."/>
            <person name="Purcell S."/>
            <person name="Harris S."/>
            <person name="Braus G.H."/>
            <person name="Draht O."/>
            <person name="Busch S."/>
            <person name="D'Enfert C."/>
            <person name="Bouchier C."/>
            <person name="Goldman G.H."/>
            <person name="Bell-Pedersen D."/>
            <person name="Griffiths-Jones S."/>
            <person name="Doonan J.H."/>
            <person name="Yu J."/>
            <person name="Vienken K."/>
            <person name="Pain A."/>
            <person name="Freitag M."/>
            <person name="Selker E.U."/>
            <person name="Archer D.B."/>
            <person name="Penalva M.A."/>
            <person name="Oakley B.R."/>
            <person name="Momany M."/>
            <person name="Tanaka T."/>
            <person name="Kumagai T."/>
            <person name="Asai K."/>
            <person name="Machida M."/>
            <person name="Nierman W.C."/>
            <person name="Denning D.W."/>
            <person name="Caddick M."/>
            <person name="Hynes M."/>
            <person name="Paoletti M."/>
            <person name="Fischer R."/>
            <person name="Miller B."/>
            <person name="Dyer P."/>
            <person name="Sachs M.S."/>
            <person name="Osmani S.A."/>
            <person name="Birren B.W."/>
        </authorList>
    </citation>
    <scope>NUCLEOTIDE SEQUENCE [LARGE SCALE GENOMIC DNA]</scope>
    <source>
        <strain evidence="5">FGSC A4 / ATCC 38163 / CBS 112.46 / NRRL 194 / M139</strain>
    </source>
</reference>
<dbReference type="Gene3D" id="3.50.50.60">
    <property type="entry name" value="FAD/NAD(P)-binding domain"/>
    <property type="match status" value="1"/>
</dbReference>
<dbReference type="OrthoDB" id="74360at2759"/>
<dbReference type="SUPFAM" id="SSF51905">
    <property type="entry name" value="FAD/NAD(P)-binding domain"/>
    <property type="match status" value="2"/>
</dbReference>
<dbReference type="InterPro" id="IPR050982">
    <property type="entry name" value="Auxin_biosynth/cation_transpt"/>
</dbReference>
<dbReference type="AlphaFoldDB" id="C8VAJ2"/>
<evidence type="ECO:0000256" key="3">
    <source>
        <dbReference type="ARBA" id="ARBA00023002"/>
    </source>
</evidence>
<sequence length="624" mass="69727">MNYEKTAAFQVKMPFSHDEHNVLPKTPGLSPTGSSPYDIAQQWTTQVDAQLRSDAPDLSCLLHQDSWWRDMLAFDWDLHTVRGRDKIRDYIISHQPRAHVKRITLVILPGQEPMAEKPQEGTTWVRAMFDFETYCGSGSGVVYLTCHASEWKAFVVYTALQEISGFEARIGRKRPEGTVESMPGGIAQGTWVERRLKQVEFAKEEPTVLVLGAGQSGLNISARLQSMGISCLAIDQNKRVGDSWRNRYRTLVAHDHVNVTHLAYLPFPKTWPKYSSKDKLADWFEAYATIMELNIWLESTVQSAEYDEGQQCWTVTIRRKDQQRVVRPSHVIWCGGQFGVEKVPSLPTLSVFRGTVYHSKYHRDAGLLSPSGKKVIVVGTGNSGHDIAQDFHEHGAEVTLLQRGGTYVLGQAGLPLLPENAFVDDELLPLDVVDLLSESLPWPIAFELLRQNTREILTADRDLLDGLEKSGFQLDYGPNRQGIIGLYVERGGGYYIDFGCSQLIIDGKIRLQQCAKGIFGFDEHHLLLGDGSRLEADIVVLATGYHSSLEAVRKVLGPEVARRCNKQVWGLDAAGEFNTVWRPSGHPGLWFMGGNLAQSRVYSRFVALQVAATNAGLVGPRKIV</sequence>
<dbReference type="KEGG" id="ani:ANIA_11089"/>
<keyword evidence="5" id="KW-1185">Reference proteome</keyword>
<dbReference type="HOGENOM" id="CLU_015676_1_0_1"/>
<dbReference type="GeneID" id="2868460"/>
<dbReference type="Proteomes" id="UP000000560">
    <property type="component" value="Chromosome III"/>
</dbReference>
<accession>C8VAJ2</accession>
<dbReference type="RefSeq" id="XP_681851.2">
    <property type="nucleotide sequence ID" value="XM_676759.2"/>
</dbReference>
<evidence type="ECO:0000313" key="5">
    <source>
        <dbReference type="Proteomes" id="UP000000560"/>
    </source>
</evidence>
<dbReference type="OMA" id="RDANIGH"/>
<dbReference type="PANTHER" id="PTHR43539">
    <property type="entry name" value="FLAVIN-BINDING MONOOXYGENASE-LIKE PROTEIN (AFU_ORTHOLOGUE AFUA_4G09220)"/>
    <property type="match status" value="1"/>
</dbReference>
<dbReference type="InterPro" id="IPR020946">
    <property type="entry name" value="Flavin_mOase-like"/>
</dbReference>
<dbReference type="GO" id="GO:0050661">
    <property type="term" value="F:NADP binding"/>
    <property type="evidence" value="ECO:0007669"/>
    <property type="project" value="InterPro"/>
</dbReference>
<dbReference type="VEuPathDB" id="FungiDB:AN11089"/>
<dbReference type="EMBL" id="BN001303">
    <property type="protein sequence ID" value="CBF78395.1"/>
    <property type="molecule type" value="Genomic_DNA"/>
</dbReference>
<dbReference type="GO" id="GO:0004497">
    <property type="term" value="F:monooxygenase activity"/>
    <property type="evidence" value="ECO:0000318"/>
    <property type="project" value="GO_Central"/>
</dbReference>
<dbReference type="Pfam" id="PF00743">
    <property type="entry name" value="FMO-like"/>
    <property type="match status" value="1"/>
</dbReference>
<dbReference type="GO" id="GO:0004499">
    <property type="term" value="F:N,N-dimethylaniline monooxygenase activity"/>
    <property type="evidence" value="ECO:0007669"/>
    <property type="project" value="InterPro"/>
</dbReference>
<keyword evidence="1" id="KW-0285">Flavoprotein</keyword>
<dbReference type="PANTHER" id="PTHR43539:SF24">
    <property type="entry name" value="FAD_NAD(P)-BINDING DOMAIN-CONTAINING PROTEIN-RELATED"/>
    <property type="match status" value="1"/>
</dbReference>
<evidence type="ECO:0000313" key="4">
    <source>
        <dbReference type="EMBL" id="CBF78395.1"/>
    </source>
</evidence>
<protein>
    <submittedName>
        <fullName evidence="4">Flavin-binding monooxygenase, putative (AFU_orthologue AFUA_1G11650)</fullName>
    </submittedName>
</protein>